<sequence length="156" mass="18112">MRKQFHFKASKIARAKHPDCGGYLIVILARHLVGDIWHEYSRRRRASSERPLLKSEETSKTHLSRNSDGNLMENTKRKPGRRSGRSGTQKKFPLPRLMLVFKRWAEPLSRQKETQELVGNSCHLRSRCLRRNVPQRRGGTLAGITGNKFDRFSTFI</sequence>
<name>A0A4Y2SAB4_ARAVE</name>
<evidence type="ECO:0000256" key="1">
    <source>
        <dbReference type="SAM" id="MobiDB-lite"/>
    </source>
</evidence>
<reference evidence="2 3" key="1">
    <citation type="journal article" date="2019" name="Sci. Rep.">
        <title>Orb-weaving spider Araneus ventricosus genome elucidates the spidroin gene catalogue.</title>
        <authorList>
            <person name="Kono N."/>
            <person name="Nakamura H."/>
            <person name="Ohtoshi R."/>
            <person name="Moran D.A.P."/>
            <person name="Shinohara A."/>
            <person name="Yoshida Y."/>
            <person name="Fujiwara M."/>
            <person name="Mori M."/>
            <person name="Tomita M."/>
            <person name="Arakawa K."/>
        </authorList>
    </citation>
    <scope>NUCLEOTIDE SEQUENCE [LARGE SCALE GENOMIC DNA]</scope>
</reference>
<organism evidence="2 3">
    <name type="scientific">Araneus ventricosus</name>
    <name type="common">Orbweaver spider</name>
    <name type="synonym">Epeira ventricosa</name>
    <dbReference type="NCBI Taxonomy" id="182803"/>
    <lineage>
        <taxon>Eukaryota</taxon>
        <taxon>Metazoa</taxon>
        <taxon>Ecdysozoa</taxon>
        <taxon>Arthropoda</taxon>
        <taxon>Chelicerata</taxon>
        <taxon>Arachnida</taxon>
        <taxon>Araneae</taxon>
        <taxon>Araneomorphae</taxon>
        <taxon>Entelegynae</taxon>
        <taxon>Araneoidea</taxon>
        <taxon>Araneidae</taxon>
        <taxon>Araneus</taxon>
    </lineage>
</organism>
<feature type="compositionally biased region" description="Basic and acidic residues" evidence="1">
    <location>
        <begin position="47"/>
        <end position="60"/>
    </location>
</feature>
<gene>
    <name evidence="2" type="ORF">AVEN_163338_1</name>
</gene>
<comment type="caution">
    <text evidence="2">The sequence shown here is derived from an EMBL/GenBank/DDBJ whole genome shotgun (WGS) entry which is preliminary data.</text>
</comment>
<dbReference type="Proteomes" id="UP000499080">
    <property type="component" value="Unassembled WGS sequence"/>
</dbReference>
<accession>A0A4Y2SAB4</accession>
<dbReference type="AlphaFoldDB" id="A0A4Y2SAB4"/>
<dbReference type="EMBL" id="BGPR01020640">
    <property type="protein sequence ID" value="GBN85142.1"/>
    <property type="molecule type" value="Genomic_DNA"/>
</dbReference>
<feature type="compositionally biased region" description="Polar residues" evidence="1">
    <location>
        <begin position="64"/>
        <end position="73"/>
    </location>
</feature>
<evidence type="ECO:0000313" key="3">
    <source>
        <dbReference type="Proteomes" id="UP000499080"/>
    </source>
</evidence>
<protein>
    <submittedName>
        <fullName evidence="2">Uncharacterized protein</fullName>
    </submittedName>
</protein>
<proteinExistence type="predicted"/>
<feature type="region of interest" description="Disordered" evidence="1">
    <location>
        <begin position="47"/>
        <end position="90"/>
    </location>
</feature>
<keyword evidence="3" id="KW-1185">Reference proteome</keyword>
<evidence type="ECO:0000313" key="2">
    <source>
        <dbReference type="EMBL" id="GBN85142.1"/>
    </source>
</evidence>